<comment type="caution">
    <text evidence="5">The sequence shown here is derived from an EMBL/GenBank/DDBJ whole genome shotgun (WGS) entry which is preliminary data.</text>
</comment>
<dbReference type="Proteomes" id="UP001623041">
    <property type="component" value="Unassembled WGS sequence"/>
</dbReference>
<dbReference type="Gene3D" id="3.40.1190.20">
    <property type="match status" value="1"/>
</dbReference>
<dbReference type="PANTHER" id="PTHR43320">
    <property type="entry name" value="SUGAR KINASE"/>
    <property type="match status" value="1"/>
</dbReference>
<dbReference type="PANTHER" id="PTHR43320:SF3">
    <property type="entry name" value="CARBOHYDRATE KINASE PFKB DOMAIN-CONTAINING PROTEIN"/>
    <property type="match status" value="1"/>
</dbReference>
<evidence type="ECO:0000256" key="1">
    <source>
        <dbReference type="ARBA" id="ARBA00010688"/>
    </source>
</evidence>
<evidence type="ECO:0000256" key="2">
    <source>
        <dbReference type="ARBA" id="ARBA00022679"/>
    </source>
</evidence>
<protein>
    <submittedName>
        <fullName evidence="5">PfkB family carbohydrate kinase</fullName>
    </submittedName>
</protein>
<evidence type="ECO:0000313" key="5">
    <source>
        <dbReference type="EMBL" id="MFK9093828.1"/>
    </source>
</evidence>
<keyword evidence="3 5" id="KW-0418">Kinase</keyword>
<gene>
    <name evidence="5" type="ORF">ACJEBI_20400</name>
</gene>
<comment type="similarity">
    <text evidence="1">Belongs to the carbohydrate kinase PfkB family.</text>
</comment>
<reference evidence="5 6" key="1">
    <citation type="submission" date="2024-11" db="EMBL/GenBank/DDBJ databases">
        <authorList>
            <person name="Lucas J.A."/>
        </authorList>
    </citation>
    <scope>NUCLEOTIDE SEQUENCE [LARGE SCALE GENOMIC DNA]</scope>
    <source>
        <strain evidence="5 6">Z 5.4</strain>
    </source>
</reference>
<dbReference type="InterPro" id="IPR029056">
    <property type="entry name" value="Ribokinase-like"/>
</dbReference>
<dbReference type="PROSITE" id="PS00584">
    <property type="entry name" value="PFKB_KINASES_2"/>
    <property type="match status" value="1"/>
</dbReference>
<evidence type="ECO:0000256" key="3">
    <source>
        <dbReference type="ARBA" id="ARBA00022777"/>
    </source>
</evidence>
<dbReference type="RefSeq" id="WP_406582327.1">
    <property type="nucleotide sequence ID" value="NZ_JBJHQH010000017.1"/>
</dbReference>
<proteinExistence type="inferred from homology"/>
<dbReference type="Pfam" id="PF00294">
    <property type="entry name" value="PfkB"/>
    <property type="match status" value="1"/>
</dbReference>
<name>A0ABW8RJY6_9BACI</name>
<dbReference type="InterPro" id="IPR011611">
    <property type="entry name" value="PfkB_dom"/>
</dbReference>
<dbReference type="EMBL" id="JBJHQH010000017">
    <property type="protein sequence ID" value="MFK9093828.1"/>
    <property type="molecule type" value="Genomic_DNA"/>
</dbReference>
<keyword evidence="6" id="KW-1185">Reference proteome</keyword>
<accession>A0ABW8RJY6</accession>
<organism evidence="5 6">
    <name type="scientific">Bacillus salipaludis</name>
    <dbReference type="NCBI Taxonomy" id="2547811"/>
    <lineage>
        <taxon>Bacteria</taxon>
        <taxon>Bacillati</taxon>
        <taxon>Bacillota</taxon>
        <taxon>Bacilli</taxon>
        <taxon>Bacillales</taxon>
        <taxon>Bacillaceae</taxon>
        <taxon>Bacillus</taxon>
    </lineage>
</organism>
<feature type="domain" description="Carbohydrate kinase PfkB" evidence="4">
    <location>
        <begin position="14"/>
        <end position="260"/>
    </location>
</feature>
<sequence>MKIIAIGDNVVDCYLDQGKYYPGGNCVNVAVNCKRSGAEEVSYIGIFASDDKAAHLKHVLKQEGIDFERSRVVEGISGQPGVNLTEDGDRVFVGGPRDTVQHIVKLRLIPKDYEHVKQFDVCHTSCYSSLEEELPGLAEHIKVSFDFSDKYDPVYLAKVCPHISHGFFSGAHLRDDELEKLVQELEKYNLETVGITRGAKPALFMYQGARYFQEVYETEIVDTMGAGDSFIGGFLTAYYNQETLPRALDFAAKCASKTCGFYGGFGYPQDLQ</sequence>
<evidence type="ECO:0000259" key="4">
    <source>
        <dbReference type="Pfam" id="PF00294"/>
    </source>
</evidence>
<evidence type="ECO:0000313" key="6">
    <source>
        <dbReference type="Proteomes" id="UP001623041"/>
    </source>
</evidence>
<dbReference type="InterPro" id="IPR052700">
    <property type="entry name" value="Carb_kinase_PfkB-like"/>
</dbReference>
<keyword evidence="2" id="KW-0808">Transferase</keyword>
<dbReference type="SUPFAM" id="SSF53613">
    <property type="entry name" value="Ribokinase-like"/>
    <property type="match status" value="1"/>
</dbReference>
<dbReference type="GO" id="GO:0016301">
    <property type="term" value="F:kinase activity"/>
    <property type="evidence" value="ECO:0007669"/>
    <property type="project" value="UniProtKB-KW"/>
</dbReference>
<dbReference type="InterPro" id="IPR002173">
    <property type="entry name" value="Carboh/pur_kinase_PfkB_CS"/>
</dbReference>